<evidence type="ECO:0000313" key="3">
    <source>
        <dbReference type="EMBL" id="MFC0565851.1"/>
    </source>
</evidence>
<reference evidence="3 4" key="1">
    <citation type="submission" date="2024-09" db="EMBL/GenBank/DDBJ databases">
        <authorList>
            <person name="Sun Q."/>
            <person name="Mori K."/>
        </authorList>
    </citation>
    <scope>NUCLEOTIDE SEQUENCE [LARGE SCALE GENOMIC DNA]</scope>
    <source>
        <strain evidence="3 4">TBRC 2205</strain>
    </source>
</reference>
<name>A0ABV6NYS3_9ACTN</name>
<dbReference type="InterPro" id="IPR003848">
    <property type="entry name" value="DUF218"/>
</dbReference>
<accession>A0ABV6NYS3</accession>
<keyword evidence="4" id="KW-1185">Reference proteome</keyword>
<feature type="transmembrane region" description="Helical" evidence="1">
    <location>
        <begin position="30"/>
        <end position="52"/>
    </location>
</feature>
<gene>
    <name evidence="3" type="ORF">ACFFHU_17135</name>
</gene>
<evidence type="ECO:0000256" key="1">
    <source>
        <dbReference type="SAM" id="Phobius"/>
    </source>
</evidence>
<dbReference type="CDD" id="cd06259">
    <property type="entry name" value="YdcF-like"/>
    <property type="match status" value="1"/>
</dbReference>
<dbReference type="RefSeq" id="WP_377340089.1">
    <property type="nucleotide sequence ID" value="NZ_JBHLUE010000012.1"/>
</dbReference>
<dbReference type="Proteomes" id="UP001589894">
    <property type="component" value="Unassembled WGS sequence"/>
</dbReference>
<sequence length="242" mass="25970">MTVAVPGAGGGRWFRWGVAGRLWSRRRRALFRLLGMAVLVAGMPVVGSVVWVQSTARPHLFDAADVPAAPVALVLGAQVSPSGDPSPFLVARLELARRLYAAGRVRAVLVSGDHGRWSYDEPDAMRRWLVDRGVPAGRVVADYAGFDTYDSCVRARRVFGVRQATVVTQDFHLARAVAVCRAVGVDATGVGDGTARQYRLTWLRGAARDQAAAVKAVLDVSTGRDPVFLGRHEDGVDRALAG</sequence>
<keyword evidence="1" id="KW-0812">Transmembrane</keyword>
<organism evidence="3 4">
    <name type="scientific">Plantactinospora siamensis</name>
    <dbReference type="NCBI Taxonomy" id="555372"/>
    <lineage>
        <taxon>Bacteria</taxon>
        <taxon>Bacillati</taxon>
        <taxon>Actinomycetota</taxon>
        <taxon>Actinomycetes</taxon>
        <taxon>Micromonosporales</taxon>
        <taxon>Micromonosporaceae</taxon>
        <taxon>Plantactinospora</taxon>
    </lineage>
</organism>
<dbReference type="InterPro" id="IPR051599">
    <property type="entry name" value="Cell_Envelope_Assoc"/>
</dbReference>
<dbReference type="Pfam" id="PF02698">
    <property type="entry name" value="DUF218"/>
    <property type="match status" value="1"/>
</dbReference>
<dbReference type="EMBL" id="JBHLUE010000012">
    <property type="protein sequence ID" value="MFC0565851.1"/>
    <property type="molecule type" value="Genomic_DNA"/>
</dbReference>
<feature type="domain" description="DUF218" evidence="2">
    <location>
        <begin position="71"/>
        <end position="187"/>
    </location>
</feature>
<dbReference type="PANTHER" id="PTHR30336">
    <property type="entry name" value="INNER MEMBRANE PROTEIN, PROBABLE PERMEASE"/>
    <property type="match status" value="1"/>
</dbReference>
<keyword evidence="1" id="KW-1133">Transmembrane helix</keyword>
<evidence type="ECO:0000313" key="4">
    <source>
        <dbReference type="Proteomes" id="UP001589894"/>
    </source>
</evidence>
<evidence type="ECO:0000259" key="2">
    <source>
        <dbReference type="Pfam" id="PF02698"/>
    </source>
</evidence>
<comment type="caution">
    <text evidence="3">The sequence shown here is derived from an EMBL/GenBank/DDBJ whole genome shotgun (WGS) entry which is preliminary data.</text>
</comment>
<keyword evidence="1" id="KW-0472">Membrane</keyword>
<dbReference type="PANTHER" id="PTHR30336:SF6">
    <property type="entry name" value="INTEGRAL MEMBRANE PROTEIN"/>
    <property type="match status" value="1"/>
</dbReference>
<protein>
    <submittedName>
        <fullName evidence="3">Vancomycin high temperature exclusion protein</fullName>
    </submittedName>
</protein>
<proteinExistence type="predicted"/>